<keyword evidence="2" id="KW-1185">Reference proteome</keyword>
<proteinExistence type="predicted"/>
<name>A0ABY8NM52_9GAMM</name>
<dbReference type="RefSeq" id="WP_051296983.1">
    <property type="nucleotide sequence ID" value="NZ_CP123523.1"/>
</dbReference>
<accession>A0ABY8NM52</accession>
<gene>
    <name evidence="1" type="ORF">QE258_16835</name>
</gene>
<dbReference type="EMBL" id="CP123523">
    <property type="protein sequence ID" value="WGM05189.1"/>
    <property type="molecule type" value="Genomic_DNA"/>
</dbReference>
<evidence type="ECO:0000313" key="2">
    <source>
        <dbReference type="Proteomes" id="UP001177592"/>
    </source>
</evidence>
<evidence type="ECO:0000313" key="1">
    <source>
        <dbReference type="EMBL" id="WGM05189.1"/>
    </source>
</evidence>
<reference evidence="1" key="1">
    <citation type="submission" date="2023-04" db="EMBL/GenBank/DDBJ databases">
        <title>Genome dynamics across the evolutionary transition to endosymbiosis.</title>
        <authorList>
            <person name="Siozios S."/>
            <person name="Nadal-Jimenez P."/>
            <person name="Azagi T."/>
            <person name="Sprong H."/>
            <person name="Frost C.L."/>
            <person name="Parratt S.R."/>
            <person name="Taylor G."/>
            <person name="Brettell L."/>
            <person name="Lew K.C."/>
            <person name="Croft L."/>
            <person name="King K.C."/>
            <person name="Brockhurst M.A."/>
            <person name="Hypsa V."/>
            <person name="Novakova E."/>
            <person name="Darby A.C."/>
            <person name="Hurst G.D.D."/>
        </authorList>
    </citation>
    <scope>NUCLEOTIDE SEQUENCE</scope>
    <source>
        <strain evidence="1">ANv_CAN</strain>
    </source>
</reference>
<dbReference type="Proteomes" id="UP001177592">
    <property type="component" value="Chromosome"/>
</dbReference>
<organism evidence="1 2">
    <name type="scientific">Arsenophonus nasoniae</name>
    <name type="common">son-killer infecting Nasonia vitripennis</name>
    <dbReference type="NCBI Taxonomy" id="638"/>
    <lineage>
        <taxon>Bacteria</taxon>
        <taxon>Pseudomonadati</taxon>
        <taxon>Pseudomonadota</taxon>
        <taxon>Gammaproteobacteria</taxon>
        <taxon>Enterobacterales</taxon>
        <taxon>Morganellaceae</taxon>
        <taxon>Arsenophonus</taxon>
    </lineage>
</organism>
<protein>
    <recommendedName>
        <fullName evidence="3">Phage tail sheath protein</fullName>
    </recommendedName>
</protein>
<evidence type="ECO:0008006" key="3">
    <source>
        <dbReference type="Google" id="ProtNLM"/>
    </source>
</evidence>
<sequence>MRMIELNDGNRPIGNIRAAIIGMVCTTRETDEKAFPLNKPVLITDVQGAISQAWKTGILAPALQVIADQAKPDNSCSKS</sequence>